<evidence type="ECO:0000313" key="3">
    <source>
        <dbReference type="Proteomes" id="UP000018857"/>
    </source>
</evidence>
<accession>W1RRM0</accession>
<proteinExistence type="predicted"/>
<organism evidence="2 3">
    <name type="scientific">Marinomonas profundimaris</name>
    <dbReference type="NCBI Taxonomy" id="1208321"/>
    <lineage>
        <taxon>Bacteria</taxon>
        <taxon>Pseudomonadati</taxon>
        <taxon>Pseudomonadota</taxon>
        <taxon>Gammaproteobacteria</taxon>
        <taxon>Oceanospirillales</taxon>
        <taxon>Oceanospirillaceae</taxon>
        <taxon>Marinomonas</taxon>
    </lineage>
</organism>
<protein>
    <submittedName>
        <fullName evidence="2">Uncharacterized protein</fullName>
    </submittedName>
</protein>
<dbReference type="RefSeq" id="WP_024025209.1">
    <property type="nucleotide sequence ID" value="NZ_AYOZ01000060.1"/>
</dbReference>
<dbReference type="STRING" id="1208321.D104_15865"/>
<feature type="region of interest" description="Disordered" evidence="1">
    <location>
        <begin position="209"/>
        <end position="242"/>
    </location>
</feature>
<reference evidence="2 3" key="1">
    <citation type="journal article" date="2014" name="Genome Announc.">
        <title>Draft Genome Sequence of Marinomonas sp. Strain D104, a Polycyclic Aromatic Hydrocarbon-Degrading Bacterium from the Deep-Sea Sediment of the Arctic Ocean.</title>
        <authorList>
            <person name="Dong C."/>
            <person name="Bai X."/>
            <person name="Lai Q."/>
            <person name="Xie Y."/>
            <person name="Chen X."/>
            <person name="Shao Z."/>
        </authorList>
    </citation>
    <scope>NUCLEOTIDE SEQUENCE [LARGE SCALE GENOMIC DNA]</scope>
    <source>
        <strain evidence="2 3">D104</strain>
    </source>
</reference>
<name>W1RRM0_9GAMM</name>
<dbReference type="Proteomes" id="UP000018857">
    <property type="component" value="Unassembled WGS sequence"/>
</dbReference>
<feature type="compositionally biased region" description="Basic and acidic residues" evidence="1">
    <location>
        <begin position="216"/>
        <end position="230"/>
    </location>
</feature>
<dbReference type="AlphaFoldDB" id="W1RRM0"/>
<dbReference type="OrthoDB" id="9954698at2"/>
<gene>
    <name evidence="2" type="ORF">D104_15865</name>
</gene>
<keyword evidence="3" id="KW-1185">Reference proteome</keyword>
<comment type="caution">
    <text evidence="2">The sequence shown here is derived from an EMBL/GenBank/DDBJ whole genome shotgun (WGS) entry which is preliminary data.</text>
</comment>
<evidence type="ECO:0000256" key="1">
    <source>
        <dbReference type="SAM" id="MobiDB-lite"/>
    </source>
</evidence>
<evidence type="ECO:0000313" key="2">
    <source>
        <dbReference type="EMBL" id="ETI58234.1"/>
    </source>
</evidence>
<sequence>MSSSNFTQALKLTINYWDEIGIWSKNKPILKKFLTFCSPPPCIFMQKGLINKLIKFHHTNLILSLDDLNHLLSIIENTSYVKTTTVDYDEGVDYPISFGISKIINTKRHLGHEFLTRFISRFIENTYLILKQISYEESDRKIYNAILATRELAFTNIVNAMKSENKLPDNTKTTFLKDIQRYREYIDNTSHSIEASFWRVFDYLPAKENGSTPQKNNEEKIKKNKGDNEKNTSSPKKKRNKKISLSENYVPRVITTKKKSWNTAKKEIESHFDYSSLSLQSVLSFIIFVDQKKPELSNLLILCFLTGLTLKKAISAIRTSTHTETLNVFISNTPTDSDLCSEIELKISPQSLLHLDEKQLTIDKLVDKIADKFAYLTRQFSEFNGGNTLHFDRIASNSNRLLTSNNDDIRVHYLRGKIGFSMSAPFSYISMTNEEVGTLYKERFDHLSKLLEDTCQKSLKELKWDSTLNLQSLGSQRLPTAPVANFFKSIRNKCYMTHEKFVLLKNDQLRIDLINLQEIYVYFLEQILFSNRPDGEKSISILSDVLIRKDKNSINYVEYKTLPIPELYVKQKQVLNQSRIALHSHFDCQYGSNEATSCMLHFLKNGGYHPIYSVLNRQILEVLNSFDIEVLSSSKNTLRHLSGNTLKHDPITSRALLGHNEDGFYYSSPASSSNIASNHQDILEYQNSLIKEFDLKVLHYDFN</sequence>
<dbReference type="PATRIC" id="fig|1208321.3.peg.3153"/>
<dbReference type="EMBL" id="AYOZ01000060">
    <property type="protein sequence ID" value="ETI58234.1"/>
    <property type="molecule type" value="Genomic_DNA"/>
</dbReference>